<dbReference type="Proteomes" id="UP000503462">
    <property type="component" value="Chromosome 5"/>
</dbReference>
<name>A0A6H0Y694_9PEZI</name>
<dbReference type="EMBL" id="CP051143">
    <property type="protein sequence ID" value="QIX02120.1"/>
    <property type="molecule type" value="Genomic_DNA"/>
</dbReference>
<dbReference type="AlphaFoldDB" id="A0A6H0Y694"/>
<reference evidence="1 2" key="1">
    <citation type="journal article" date="2016" name="Sci. Rep.">
        <title>Peltaster fructicola genome reveals evolution from an invasive phytopathogen to an ectophytic parasite.</title>
        <authorList>
            <person name="Xu C."/>
            <person name="Chen H."/>
            <person name="Gleason M.L."/>
            <person name="Xu J.R."/>
            <person name="Liu H."/>
            <person name="Zhang R."/>
            <person name="Sun G."/>
        </authorList>
    </citation>
    <scope>NUCLEOTIDE SEQUENCE [LARGE SCALE GENOMIC DNA]</scope>
    <source>
        <strain evidence="1 2">LNHT1506</strain>
    </source>
</reference>
<keyword evidence="2" id="KW-1185">Reference proteome</keyword>
<protein>
    <recommendedName>
        <fullName evidence="3">Apple domain-containing protein</fullName>
    </recommendedName>
</protein>
<evidence type="ECO:0000313" key="2">
    <source>
        <dbReference type="Proteomes" id="UP000503462"/>
    </source>
</evidence>
<accession>A0A6H0Y694</accession>
<evidence type="ECO:0000313" key="1">
    <source>
        <dbReference type="EMBL" id="QIX02120.1"/>
    </source>
</evidence>
<proteinExistence type="predicted"/>
<sequence length="204" mass="21907">MTTITVHTSSGFTPIRCNAAYYNPTVTVTSSTYTNTNPAVSVVRGSLSTSYTTAYSYIYNTVATVTDSSLHYVTEFPTVTVTETRTDPTSTVYDACATNNFASQLPGGGYIGKTNGRDATVYGTFVPSVDAVDCCAQCQALLNCTGSAYNGVFYQYYPCQLFIKTSDANQTCDATGLKEQAYQSYPEPVISISNSGCGQYELLN</sequence>
<organism evidence="1 2">
    <name type="scientific">Peltaster fructicola</name>
    <dbReference type="NCBI Taxonomy" id="286661"/>
    <lineage>
        <taxon>Eukaryota</taxon>
        <taxon>Fungi</taxon>
        <taxon>Dikarya</taxon>
        <taxon>Ascomycota</taxon>
        <taxon>Pezizomycotina</taxon>
        <taxon>Dothideomycetes</taxon>
        <taxon>Dothideomycetes incertae sedis</taxon>
        <taxon>Peltaster</taxon>
    </lineage>
</organism>
<evidence type="ECO:0008006" key="3">
    <source>
        <dbReference type="Google" id="ProtNLM"/>
    </source>
</evidence>
<gene>
    <name evidence="1" type="ORF">AMS68_007637</name>
</gene>